<evidence type="ECO:0000256" key="1">
    <source>
        <dbReference type="SAM" id="MobiDB-lite"/>
    </source>
</evidence>
<sequence length="237" mass="26292">MAEIMDVDTEPVIPAQTTAPDTEPTGWMSPTGELRESAPDNIRELFEKKKWNNVNQVVDGYIDLEKLVGAGEHLFLPESAEDIEGWDKVYNLLGRPPTYDKYEFTNESGLEISDELINSFKQLAHKEGYTQKQLAGAIQFQLDAVIAQGQIEEKLISEQQEANVQVLKQKYGEANYGAKITGARIIADSLGIYKTLEEKGLASDPAIIEMLVNINKRTAEDVITSGAEGEQEKTSLD</sequence>
<proteinExistence type="predicted"/>
<gene>
    <name evidence="2" type="ORF">LCGC14_2648920</name>
</gene>
<feature type="region of interest" description="Disordered" evidence="1">
    <location>
        <begin position="14"/>
        <end position="33"/>
    </location>
</feature>
<name>A0A0F8ZV88_9ZZZZ</name>
<organism evidence="2">
    <name type="scientific">marine sediment metagenome</name>
    <dbReference type="NCBI Taxonomy" id="412755"/>
    <lineage>
        <taxon>unclassified sequences</taxon>
        <taxon>metagenomes</taxon>
        <taxon>ecological metagenomes</taxon>
    </lineage>
</organism>
<evidence type="ECO:0000313" key="2">
    <source>
        <dbReference type="EMBL" id="KKK97818.1"/>
    </source>
</evidence>
<reference evidence="2" key="1">
    <citation type="journal article" date="2015" name="Nature">
        <title>Complex archaea that bridge the gap between prokaryotes and eukaryotes.</title>
        <authorList>
            <person name="Spang A."/>
            <person name="Saw J.H."/>
            <person name="Jorgensen S.L."/>
            <person name="Zaremba-Niedzwiedzka K."/>
            <person name="Martijn J."/>
            <person name="Lind A.E."/>
            <person name="van Eijk R."/>
            <person name="Schleper C."/>
            <person name="Guy L."/>
            <person name="Ettema T.J."/>
        </authorList>
    </citation>
    <scope>NUCLEOTIDE SEQUENCE</scope>
</reference>
<protein>
    <submittedName>
        <fullName evidence="2">Uncharacterized protein</fullName>
    </submittedName>
</protein>
<dbReference type="AlphaFoldDB" id="A0A0F8ZV88"/>
<accession>A0A0F8ZV88</accession>
<comment type="caution">
    <text evidence="2">The sequence shown here is derived from an EMBL/GenBank/DDBJ whole genome shotgun (WGS) entry which is preliminary data.</text>
</comment>
<dbReference type="EMBL" id="LAZR01045878">
    <property type="protein sequence ID" value="KKK97818.1"/>
    <property type="molecule type" value="Genomic_DNA"/>
</dbReference>
<feature type="non-terminal residue" evidence="2">
    <location>
        <position position="237"/>
    </location>
</feature>